<evidence type="ECO:0000259" key="3">
    <source>
        <dbReference type="Pfam" id="PF21671"/>
    </source>
</evidence>
<keyword evidence="2" id="KW-0732">Signal</keyword>
<reference evidence="4 5" key="1">
    <citation type="submission" date="2021-08" db="EMBL/GenBank/DDBJ databases">
        <title>Draft Genome Sequence of Phanerochaete sordida strain YK-624.</title>
        <authorList>
            <person name="Mori T."/>
            <person name="Dohra H."/>
            <person name="Suzuki T."/>
            <person name="Kawagishi H."/>
            <person name="Hirai H."/>
        </authorList>
    </citation>
    <scope>NUCLEOTIDE SEQUENCE [LARGE SCALE GENOMIC DNA]</scope>
    <source>
        <strain evidence="4 5">YK-624</strain>
    </source>
</reference>
<accession>A0A9P3G767</accession>
<proteinExistence type="predicted"/>
<dbReference type="PANTHER" id="PTHR35192">
    <property type="entry name" value="PROTEIN, PUTATIVE-RELATED"/>
    <property type="match status" value="1"/>
</dbReference>
<evidence type="ECO:0000313" key="4">
    <source>
        <dbReference type="EMBL" id="GJE89558.1"/>
    </source>
</evidence>
<organism evidence="4 5">
    <name type="scientific">Phanerochaete sordida</name>
    <dbReference type="NCBI Taxonomy" id="48140"/>
    <lineage>
        <taxon>Eukaryota</taxon>
        <taxon>Fungi</taxon>
        <taxon>Dikarya</taxon>
        <taxon>Basidiomycota</taxon>
        <taxon>Agaricomycotina</taxon>
        <taxon>Agaricomycetes</taxon>
        <taxon>Polyporales</taxon>
        <taxon>Phanerochaetaceae</taxon>
        <taxon>Phanerochaete</taxon>
    </lineage>
</organism>
<name>A0A9P3G767_9APHY</name>
<gene>
    <name evidence="4" type="ORF">PsYK624_056610</name>
</gene>
<feature type="region of interest" description="Disordered" evidence="1">
    <location>
        <begin position="32"/>
        <end position="62"/>
    </location>
</feature>
<sequence>MHPSTLLYVFTLLAAASPIAALPSSDATHVARNAPSLQARSPSPSLAARSPAPSGSLKKRALRQKPLTPEQAIWKHLCPMSMRACPIDAASAPTTLTEWIRDGFECVDTTEDLTSCGGCGGVDVKYDCTAISGSDAVSCTRGECRVDSCQEGYTLSLDSKSCIRTR</sequence>
<feature type="domain" description="Protein CPL1-like" evidence="3">
    <location>
        <begin position="104"/>
        <end position="163"/>
    </location>
</feature>
<keyword evidence="5" id="KW-1185">Reference proteome</keyword>
<dbReference type="InterPro" id="IPR048661">
    <property type="entry name" value="CPL1-like"/>
</dbReference>
<feature type="signal peptide" evidence="2">
    <location>
        <begin position="1"/>
        <end position="21"/>
    </location>
</feature>
<evidence type="ECO:0000256" key="2">
    <source>
        <dbReference type="SAM" id="SignalP"/>
    </source>
</evidence>
<feature type="compositionally biased region" description="Low complexity" evidence="1">
    <location>
        <begin position="34"/>
        <end position="54"/>
    </location>
</feature>
<dbReference type="PANTHER" id="PTHR35192:SF2">
    <property type="entry name" value="APPLE DOMAIN-CONTAINING PROTEIN"/>
    <property type="match status" value="1"/>
</dbReference>
<dbReference type="InterPro" id="IPR038955">
    <property type="entry name" value="PriA/CPL1_fungi"/>
</dbReference>
<dbReference type="Pfam" id="PF21671">
    <property type="entry name" value="CPL1-like"/>
    <property type="match status" value="1"/>
</dbReference>
<dbReference type="AlphaFoldDB" id="A0A9P3G767"/>
<dbReference type="EMBL" id="BPQB01000013">
    <property type="protein sequence ID" value="GJE89558.1"/>
    <property type="molecule type" value="Genomic_DNA"/>
</dbReference>
<dbReference type="Proteomes" id="UP000703269">
    <property type="component" value="Unassembled WGS sequence"/>
</dbReference>
<protein>
    <recommendedName>
        <fullName evidence="3">Protein CPL1-like domain-containing protein</fullName>
    </recommendedName>
</protein>
<evidence type="ECO:0000313" key="5">
    <source>
        <dbReference type="Proteomes" id="UP000703269"/>
    </source>
</evidence>
<evidence type="ECO:0000256" key="1">
    <source>
        <dbReference type="SAM" id="MobiDB-lite"/>
    </source>
</evidence>
<dbReference type="OrthoDB" id="439917at2759"/>
<feature type="chain" id="PRO_5040413234" description="Protein CPL1-like domain-containing protein" evidence="2">
    <location>
        <begin position="22"/>
        <end position="166"/>
    </location>
</feature>
<comment type="caution">
    <text evidence="4">The sequence shown here is derived from an EMBL/GenBank/DDBJ whole genome shotgun (WGS) entry which is preliminary data.</text>
</comment>